<evidence type="ECO:0000256" key="2">
    <source>
        <dbReference type="ARBA" id="ARBA00022771"/>
    </source>
</evidence>
<dbReference type="CDD" id="cd14686">
    <property type="entry name" value="bZIP"/>
    <property type="match status" value="1"/>
</dbReference>
<feature type="compositionally biased region" description="Basic residues" evidence="5">
    <location>
        <begin position="45"/>
        <end position="65"/>
    </location>
</feature>
<dbReference type="InterPro" id="IPR017907">
    <property type="entry name" value="Znf_RING_CS"/>
</dbReference>
<dbReference type="GO" id="GO:0061630">
    <property type="term" value="F:ubiquitin protein ligase activity"/>
    <property type="evidence" value="ECO:0007669"/>
    <property type="project" value="InterPro"/>
</dbReference>
<keyword evidence="8" id="KW-1185">Reference proteome</keyword>
<dbReference type="GO" id="GO:0006511">
    <property type="term" value="P:ubiquitin-dependent protein catabolic process"/>
    <property type="evidence" value="ECO:0007669"/>
    <property type="project" value="TreeGrafter"/>
</dbReference>
<dbReference type="SUPFAM" id="SSF57850">
    <property type="entry name" value="RING/U-box"/>
    <property type="match status" value="1"/>
</dbReference>
<dbReference type="SMART" id="SM00184">
    <property type="entry name" value="RING"/>
    <property type="match status" value="1"/>
</dbReference>
<feature type="compositionally biased region" description="Acidic residues" evidence="5">
    <location>
        <begin position="28"/>
        <end position="41"/>
    </location>
</feature>
<dbReference type="InterPro" id="IPR001841">
    <property type="entry name" value="Znf_RING"/>
</dbReference>
<dbReference type="GO" id="GO:0140082">
    <property type="term" value="F:SUMO-ubiquitin ligase activity"/>
    <property type="evidence" value="ECO:0007669"/>
    <property type="project" value="TreeGrafter"/>
</dbReference>
<accession>A0A4V3XIT7</accession>
<evidence type="ECO:0000256" key="3">
    <source>
        <dbReference type="ARBA" id="ARBA00022833"/>
    </source>
</evidence>
<sequence>MPAPRQPTRQTRSRSNVPRPAPRVQPTYDDDVIVISSDDEAPVLPKKRPAPKRSSKQNGKAKAKPPLRIEGDVLELSSEDEGSNRRRSARSVQEMEKQLKKLKEENEQLRRQQAEPSGDKPQGVSNESEEHEAKYKALLNTLDDTLCCDICAGKMWSPATLVCGHTFCKGCLQDWFTTALMKHLGSHPNYTMHTPRIRQLTHAVKHANLSAAQRRILELDACAEFEKHAHPDYTCPTCRVAIRSSPMEVFSLKAAVNIVGKEMGESEPAVQQPAARGNGDGPWDGFFLSF</sequence>
<dbReference type="PANTHER" id="PTHR47094">
    <property type="entry name" value="ELFLESS, ISOFORM B"/>
    <property type="match status" value="1"/>
</dbReference>
<keyword evidence="2 4" id="KW-0863">Zinc-finger</keyword>
<evidence type="ECO:0000259" key="6">
    <source>
        <dbReference type="PROSITE" id="PS50089"/>
    </source>
</evidence>
<evidence type="ECO:0000256" key="4">
    <source>
        <dbReference type="PROSITE-ProRule" id="PRU00175"/>
    </source>
</evidence>
<dbReference type="Pfam" id="PF13445">
    <property type="entry name" value="zf-RING_UBOX"/>
    <property type="match status" value="1"/>
</dbReference>
<dbReference type="Proteomes" id="UP000308730">
    <property type="component" value="Unassembled WGS sequence"/>
</dbReference>
<dbReference type="PANTHER" id="PTHR47094:SF1">
    <property type="entry name" value="RING-TYPE E3 UBIQUITIN TRANSFERASE"/>
    <property type="match status" value="1"/>
</dbReference>
<name>A0A4V3XIT7_9APHY</name>
<evidence type="ECO:0000256" key="1">
    <source>
        <dbReference type="ARBA" id="ARBA00022723"/>
    </source>
</evidence>
<dbReference type="GO" id="GO:0032183">
    <property type="term" value="F:SUMO binding"/>
    <property type="evidence" value="ECO:0007669"/>
    <property type="project" value="TreeGrafter"/>
</dbReference>
<dbReference type="InterPro" id="IPR049627">
    <property type="entry name" value="SLX8"/>
</dbReference>
<comment type="caution">
    <text evidence="7">The sequence shown here is derived from an EMBL/GenBank/DDBJ whole genome shotgun (WGS) entry which is preliminary data.</text>
</comment>
<evidence type="ECO:0000313" key="8">
    <source>
        <dbReference type="Proteomes" id="UP000308730"/>
    </source>
</evidence>
<dbReference type="AlphaFoldDB" id="A0A4V3XIT7"/>
<feature type="region of interest" description="Disordered" evidence="5">
    <location>
        <begin position="1"/>
        <end position="131"/>
    </location>
</feature>
<dbReference type="PROSITE" id="PS50089">
    <property type="entry name" value="ZF_RING_2"/>
    <property type="match status" value="1"/>
</dbReference>
<dbReference type="EMBL" id="SGPM01000082">
    <property type="protein sequence ID" value="THH30413.1"/>
    <property type="molecule type" value="Genomic_DNA"/>
</dbReference>
<dbReference type="GO" id="GO:0033768">
    <property type="term" value="C:SUMO-targeted ubiquitin ligase complex"/>
    <property type="evidence" value="ECO:0007669"/>
    <property type="project" value="TreeGrafter"/>
</dbReference>
<dbReference type="Gene3D" id="3.30.40.10">
    <property type="entry name" value="Zinc/RING finger domain, C3HC4 (zinc finger)"/>
    <property type="match status" value="1"/>
</dbReference>
<gene>
    <name evidence="7" type="ORF">EUX98_g3780</name>
</gene>
<dbReference type="GO" id="GO:0008270">
    <property type="term" value="F:zinc ion binding"/>
    <property type="evidence" value="ECO:0007669"/>
    <property type="project" value="UniProtKB-KW"/>
</dbReference>
<dbReference type="InterPro" id="IPR027370">
    <property type="entry name" value="Znf-RING_euk"/>
</dbReference>
<keyword evidence="1" id="KW-0479">Metal-binding</keyword>
<feature type="compositionally biased region" description="Basic and acidic residues" evidence="5">
    <location>
        <begin position="93"/>
        <end position="113"/>
    </location>
</feature>
<reference evidence="7 8" key="1">
    <citation type="submission" date="2019-02" db="EMBL/GenBank/DDBJ databases">
        <title>Genome sequencing of the rare red list fungi Antrodiella citrinella (Flaviporus citrinellus).</title>
        <authorList>
            <person name="Buettner E."/>
            <person name="Kellner H."/>
        </authorList>
    </citation>
    <scope>NUCLEOTIDE SEQUENCE [LARGE SCALE GENOMIC DNA]</scope>
    <source>
        <strain evidence="7 8">DSM 108506</strain>
    </source>
</reference>
<feature type="compositionally biased region" description="Polar residues" evidence="5">
    <location>
        <begin position="7"/>
        <end position="16"/>
    </location>
</feature>
<dbReference type="OrthoDB" id="3219336at2759"/>
<evidence type="ECO:0000313" key="7">
    <source>
        <dbReference type="EMBL" id="THH30413.1"/>
    </source>
</evidence>
<dbReference type="PROSITE" id="PS00518">
    <property type="entry name" value="ZF_RING_1"/>
    <property type="match status" value="1"/>
</dbReference>
<evidence type="ECO:0000256" key="5">
    <source>
        <dbReference type="SAM" id="MobiDB-lite"/>
    </source>
</evidence>
<feature type="domain" description="RING-type" evidence="6">
    <location>
        <begin position="148"/>
        <end position="239"/>
    </location>
</feature>
<proteinExistence type="predicted"/>
<dbReference type="InterPro" id="IPR013083">
    <property type="entry name" value="Znf_RING/FYVE/PHD"/>
</dbReference>
<protein>
    <recommendedName>
        <fullName evidence="6">RING-type domain-containing protein</fullName>
    </recommendedName>
</protein>
<keyword evidence="3" id="KW-0862">Zinc</keyword>
<organism evidence="7 8">
    <name type="scientific">Antrodiella citrinella</name>
    <dbReference type="NCBI Taxonomy" id="2447956"/>
    <lineage>
        <taxon>Eukaryota</taxon>
        <taxon>Fungi</taxon>
        <taxon>Dikarya</taxon>
        <taxon>Basidiomycota</taxon>
        <taxon>Agaricomycotina</taxon>
        <taxon>Agaricomycetes</taxon>
        <taxon>Polyporales</taxon>
        <taxon>Steccherinaceae</taxon>
        <taxon>Antrodiella</taxon>
    </lineage>
</organism>